<feature type="compositionally biased region" description="Polar residues" evidence="1">
    <location>
        <begin position="259"/>
        <end position="268"/>
    </location>
</feature>
<keyword evidence="2" id="KW-1133">Transmembrane helix</keyword>
<evidence type="ECO:0000313" key="3">
    <source>
        <dbReference type="Proteomes" id="UP000887563"/>
    </source>
</evidence>
<keyword evidence="2" id="KW-0812">Transmembrane</keyword>
<feature type="compositionally biased region" description="Pro residues" evidence="1">
    <location>
        <begin position="270"/>
        <end position="280"/>
    </location>
</feature>
<protein>
    <submittedName>
        <fullName evidence="4">Uncharacterized protein</fullName>
    </submittedName>
</protein>
<evidence type="ECO:0000256" key="1">
    <source>
        <dbReference type="SAM" id="MobiDB-lite"/>
    </source>
</evidence>
<feature type="region of interest" description="Disordered" evidence="1">
    <location>
        <begin position="252"/>
        <end position="280"/>
    </location>
</feature>
<feature type="transmembrane region" description="Helical" evidence="2">
    <location>
        <begin position="77"/>
        <end position="98"/>
    </location>
</feature>
<organism evidence="3 4">
    <name type="scientific">Meloidogyne incognita</name>
    <name type="common">Southern root-knot nematode worm</name>
    <name type="synonym">Oxyuris incognita</name>
    <dbReference type="NCBI Taxonomy" id="6306"/>
    <lineage>
        <taxon>Eukaryota</taxon>
        <taxon>Metazoa</taxon>
        <taxon>Ecdysozoa</taxon>
        <taxon>Nematoda</taxon>
        <taxon>Chromadorea</taxon>
        <taxon>Rhabditida</taxon>
        <taxon>Tylenchina</taxon>
        <taxon>Tylenchomorpha</taxon>
        <taxon>Tylenchoidea</taxon>
        <taxon>Meloidogynidae</taxon>
        <taxon>Meloidogyninae</taxon>
        <taxon>Meloidogyne</taxon>
        <taxon>Meloidogyne incognita group</taxon>
    </lineage>
</organism>
<feature type="transmembrane region" description="Helical" evidence="2">
    <location>
        <begin position="118"/>
        <end position="139"/>
    </location>
</feature>
<evidence type="ECO:0000313" key="4">
    <source>
        <dbReference type="WBParaSite" id="Minc3s05881g38964"/>
    </source>
</evidence>
<proteinExistence type="predicted"/>
<dbReference type="Proteomes" id="UP000887563">
    <property type="component" value="Unplaced"/>
</dbReference>
<reference evidence="4" key="1">
    <citation type="submission" date="2022-11" db="UniProtKB">
        <authorList>
            <consortium name="WormBaseParasite"/>
        </authorList>
    </citation>
    <scope>IDENTIFICATION</scope>
</reference>
<accession>A0A914NET1</accession>
<sequence length="280" mass="31775">MNQSAPRRPFPQPGLQQRRRQLNNHQHHYFGRRFRRIRPTRQNTFSNNNSNNSHSMGELDKYVMHNLLVKIHPFRKVIWTLCALSILLGILIVLNSIWSLIPENRAANRIGNDTPFLIFSEALASALLILSVLGIKITFMANKAVRSESPFSQRINLRDNELPSVELALAQFDSQRRPYSAPNWFNSSDWQDFFAAPGMVQQQEYLNGGRNLPPFDPFLFPPAPPRYSSLEVPNQAIMVSGRPRLAIAVSRRPSLPPVGQSNQTSSFVRSPPPPYVPTAA</sequence>
<keyword evidence="3" id="KW-1185">Reference proteome</keyword>
<name>A0A914NET1_MELIC</name>
<dbReference type="WBParaSite" id="Minc3s05881g38964">
    <property type="protein sequence ID" value="Minc3s05881g38964"/>
    <property type="gene ID" value="Minc3s05881g38964"/>
</dbReference>
<dbReference type="AlphaFoldDB" id="A0A914NET1"/>
<evidence type="ECO:0000256" key="2">
    <source>
        <dbReference type="SAM" id="Phobius"/>
    </source>
</evidence>
<keyword evidence="2" id="KW-0472">Membrane</keyword>